<evidence type="ECO:0000256" key="3">
    <source>
        <dbReference type="ARBA" id="ARBA00022801"/>
    </source>
</evidence>
<feature type="domain" description="Peptidase M24" evidence="4">
    <location>
        <begin position="314"/>
        <end position="526"/>
    </location>
</feature>
<dbReference type="Pfam" id="PF16188">
    <property type="entry name" value="Peptidase_M24_C"/>
    <property type="match status" value="1"/>
</dbReference>
<keyword evidence="7" id="KW-0031">Aminopeptidase</keyword>
<keyword evidence="7" id="KW-0645">Protease</keyword>
<dbReference type="GO" id="GO:0070006">
    <property type="term" value="F:metalloaminopeptidase activity"/>
    <property type="evidence" value="ECO:0007669"/>
    <property type="project" value="InterPro"/>
</dbReference>
<dbReference type="InterPro" id="IPR029149">
    <property type="entry name" value="Creatin/AminoP/Spt16_N"/>
</dbReference>
<dbReference type="GO" id="GO:0046872">
    <property type="term" value="F:metal ion binding"/>
    <property type="evidence" value="ECO:0007669"/>
    <property type="project" value="UniProtKB-KW"/>
</dbReference>
<dbReference type="Gene3D" id="3.90.230.10">
    <property type="entry name" value="Creatinase/methionine aminopeptidase superfamily"/>
    <property type="match status" value="1"/>
</dbReference>
<dbReference type="GO" id="GO:0005737">
    <property type="term" value="C:cytoplasm"/>
    <property type="evidence" value="ECO:0007669"/>
    <property type="project" value="UniProtKB-ARBA"/>
</dbReference>
<dbReference type="SUPFAM" id="SSF53092">
    <property type="entry name" value="Creatinase/prolidase N-terminal domain"/>
    <property type="match status" value="1"/>
</dbReference>
<evidence type="ECO:0000313" key="8">
    <source>
        <dbReference type="Proteomes" id="UP000262954"/>
    </source>
</evidence>
<dbReference type="EMBL" id="DNWC01000138">
    <property type="protein sequence ID" value="HBJ09410.1"/>
    <property type="molecule type" value="Genomic_DNA"/>
</dbReference>
<dbReference type="Pfam" id="PF00557">
    <property type="entry name" value="Peptidase_M24"/>
    <property type="match status" value="1"/>
</dbReference>
<gene>
    <name evidence="7" type="ORF">DDY73_10455</name>
</gene>
<dbReference type="InterPro" id="IPR000587">
    <property type="entry name" value="Creatinase_N"/>
</dbReference>
<keyword evidence="3" id="KW-0378">Hydrolase</keyword>
<evidence type="ECO:0000259" key="6">
    <source>
        <dbReference type="Pfam" id="PF16188"/>
    </source>
</evidence>
<dbReference type="Pfam" id="PF01321">
    <property type="entry name" value="Creatinase_N"/>
    <property type="match status" value="1"/>
</dbReference>
<organism evidence="7 8">
    <name type="scientific">Coprobacter fastidiosus</name>
    <dbReference type="NCBI Taxonomy" id="1099853"/>
    <lineage>
        <taxon>Bacteria</taxon>
        <taxon>Pseudomonadati</taxon>
        <taxon>Bacteroidota</taxon>
        <taxon>Bacteroidia</taxon>
        <taxon>Bacteroidales</taxon>
        <taxon>Barnesiellaceae</taxon>
        <taxon>Coprobacter</taxon>
    </lineage>
</organism>
<reference evidence="7 8" key="1">
    <citation type="journal article" date="2018" name="Nat. Biotechnol.">
        <title>A standardized bacterial taxonomy based on genome phylogeny substantially revises the tree of life.</title>
        <authorList>
            <person name="Parks D.H."/>
            <person name="Chuvochina M."/>
            <person name="Waite D.W."/>
            <person name="Rinke C."/>
            <person name="Skarshewski A."/>
            <person name="Chaumeil P.A."/>
            <person name="Hugenholtz P."/>
        </authorList>
    </citation>
    <scope>NUCLEOTIDE SEQUENCE [LARGE SCALE GENOMIC DNA]</scope>
    <source>
        <strain evidence="7">UBA11482</strain>
    </source>
</reference>
<evidence type="ECO:0000259" key="4">
    <source>
        <dbReference type="Pfam" id="PF00557"/>
    </source>
</evidence>
<feature type="domain" description="Peptidase M24 C-terminal" evidence="6">
    <location>
        <begin position="535"/>
        <end position="594"/>
    </location>
</feature>
<dbReference type="CDD" id="cd01085">
    <property type="entry name" value="APP"/>
    <property type="match status" value="1"/>
</dbReference>
<keyword evidence="2" id="KW-0479">Metal-binding</keyword>
<protein>
    <submittedName>
        <fullName evidence="7">Aminopeptidase P family protein</fullName>
    </submittedName>
</protein>
<dbReference type="AlphaFoldDB" id="A0A316R897"/>
<dbReference type="Gene3D" id="3.40.350.10">
    <property type="entry name" value="Creatinase/prolidase N-terminal domain"/>
    <property type="match status" value="2"/>
</dbReference>
<dbReference type="InterPro" id="IPR000994">
    <property type="entry name" value="Pept_M24"/>
</dbReference>
<name>A0A316R897_9BACT</name>
<comment type="caution">
    <text evidence="7">The sequence shown here is derived from an EMBL/GenBank/DDBJ whole genome shotgun (WGS) entry which is preliminary data.</text>
</comment>
<feature type="domain" description="Creatinase N-terminal" evidence="5">
    <location>
        <begin position="9"/>
        <end position="140"/>
    </location>
</feature>
<proteinExistence type="inferred from homology"/>
<dbReference type="InterPro" id="IPR036005">
    <property type="entry name" value="Creatinase/aminopeptidase-like"/>
</dbReference>
<dbReference type="InterPro" id="IPR050422">
    <property type="entry name" value="X-Pro_aminopeptidase_P"/>
</dbReference>
<dbReference type="RefSeq" id="WP_022390068.1">
    <property type="nucleotide sequence ID" value="NZ_CAUAJF010000017.1"/>
</dbReference>
<dbReference type="Proteomes" id="UP000262954">
    <property type="component" value="Unassembled WGS sequence"/>
</dbReference>
<evidence type="ECO:0000256" key="2">
    <source>
        <dbReference type="ARBA" id="ARBA00022723"/>
    </source>
</evidence>
<dbReference type="PANTHER" id="PTHR43763">
    <property type="entry name" value="XAA-PRO AMINOPEPTIDASE 1"/>
    <property type="match status" value="1"/>
</dbReference>
<dbReference type="SUPFAM" id="SSF55920">
    <property type="entry name" value="Creatinase/aminopeptidase"/>
    <property type="match status" value="1"/>
</dbReference>
<dbReference type="PANTHER" id="PTHR43763:SF6">
    <property type="entry name" value="XAA-PRO AMINOPEPTIDASE 1"/>
    <property type="match status" value="1"/>
</dbReference>
<comment type="similarity">
    <text evidence="1">Belongs to the peptidase M24B family.</text>
</comment>
<dbReference type="InterPro" id="IPR032416">
    <property type="entry name" value="Peptidase_M24_C"/>
</dbReference>
<evidence type="ECO:0000313" key="7">
    <source>
        <dbReference type="EMBL" id="HBJ09410.1"/>
    </source>
</evidence>
<accession>A0A316R897</accession>
<dbReference type="FunFam" id="3.90.230.10:FF:000009">
    <property type="entry name" value="xaa-Pro aminopeptidase 2"/>
    <property type="match status" value="1"/>
</dbReference>
<dbReference type="Pfam" id="PF16189">
    <property type="entry name" value="Creatinase_N_2"/>
    <property type="match status" value="1"/>
</dbReference>
<evidence type="ECO:0000259" key="5">
    <source>
        <dbReference type="Pfam" id="PF01321"/>
    </source>
</evidence>
<dbReference type="FunFam" id="3.40.350.10:FF:000003">
    <property type="entry name" value="Xaa-pro aminopeptidase P"/>
    <property type="match status" value="1"/>
</dbReference>
<dbReference type="InterPro" id="IPR033740">
    <property type="entry name" value="Pept_M24B"/>
</dbReference>
<evidence type="ECO:0000256" key="1">
    <source>
        <dbReference type="ARBA" id="ARBA00008766"/>
    </source>
</evidence>
<sequence length="595" mass="66985">MTKNPTLERVKALRQIMNERQISAFIIPGTDPHLSEYSADHWKARGWISGFNGSAGTAVVTEKQAGLWTDSRYFLQAGIQLEGSDFILFKDGLPETPSIQKWLVDTLPSGSVIGIDGSMFSYSEAQQLKHYFEDKEFSLISDFTPFEKIWDDRPSIPNDPIFVYPEKYSGESTESKISRILNKIKAEGANAILLAALDEIAWFLNIRGTDVPCNPVGICFSYISEKERILFVNAQKINKDTAEYLQENNIKIAQYEKIYDFLKNLSGSETIFIDPRKINYSLVNAISSGQKIIFGNSPITWEKSLKNKTEIAGFKDAMIRDGVALVHFFRWLESHVKDGNVTEITISEKLREYRSQQALYVGESFSTIAGFNAHGAIVHYSATPETNATLKPEGFLLIDSGAQYLDGTTDITRTIALGKLSAKQKRDFTLVLKGHIGIATCRFPQGTRGAQIDILARRFLWNEGQNYLHGTGHGIGHFLNVHEGPQNIRLEENPTPLTPGMVTSNEPGVYIAGEYGIRTENLTLVVEDRDTDFGKFYKFETLTLFPIDKNAIDKTLLTKEEIEWLDNYHQTVFEKLSPALDSEAKEWLKKATDKL</sequence>